<feature type="coiled-coil region" evidence="1">
    <location>
        <begin position="3"/>
        <end position="30"/>
    </location>
</feature>
<dbReference type="InterPro" id="IPR016047">
    <property type="entry name" value="M23ase_b-sheet_dom"/>
</dbReference>
<evidence type="ECO:0000256" key="1">
    <source>
        <dbReference type="SAM" id="Coils"/>
    </source>
</evidence>
<evidence type="ECO:0000313" key="3">
    <source>
        <dbReference type="EMBL" id="KAB2953910.1"/>
    </source>
</evidence>
<proteinExistence type="predicted"/>
<accession>A0A6I0F2X8</accession>
<dbReference type="AlphaFoldDB" id="A0A6I0F2X8"/>
<keyword evidence="1" id="KW-0175">Coiled coil</keyword>
<dbReference type="PANTHER" id="PTHR21666">
    <property type="entry name" value="PEPTIDASE-RELATED"/>
    <property type="match status" value="1"/>
</dbReference>
<dbReference type="CDD" id="cd12797">
    <property type="entry name" value="M23_peptidase"/>
    <property type="match status" value="1"/>
</dbReference>
<dbReference type="SUPFAM" id="SSF51261">
    <property type="entry name" value="Duplicated hybrid motif"/>
    <property type="match status" value="1"/>
</dbReference>
<evidence type="ECO:0000259" key="2">
    <source>
        <dbReference type="Pfam" id="PF01551"/>
    </source>
</evidence>
<dbReference type="FunFam" id="2.70.70.10:FF:000006">
    <property type="entry name" value="M23 family peptidase"/>
    <property type="match status" value="1"/>
</dbReference>
<dbReference type="OrthoDB" id="9814460at2"/>
<feature type="domain" description="M23ase beta-sheet core" evidence="2">
    <location>
        <begin position="181"/>
        <end position="275"/>
    </location>
</feature>
<dbReference type="RefSeq" id="WP_151619011.1">
    <property type="nucleotide sequence ID" value="NZ_WBXO01000002.1"/>
</dbReference>
<gene>
    <name evidence="3" type="ORF">F9B85_04710</name>
</gene>
<dbReference type="InterPro" id="IPR050570">
    <property type="entry name" value="Cell_wall_metabolism_enzyme"/>
</dbReference>
<evidence type="ECO:0000313" key="4">
    <source>
        <dbReference type="Proteomes" id="UP000468766"/>
    </source>
</evidence>
<keyword evidence="4" id="KW-1185">Reference proteome</keyword>
<protein>
    <submittedName>
        <fullName evidence="3">M23 family metallopeptidase</fullName>
    </submittedName>
</protein>
<dbReference type="Gene3D" id="2.70.70.10">
    <property type="entry name" value="Glucose Permease (Domain IIA)"/>
    <property type="match status" value="1"/>
</dbReference>
<dbReference type="GO" id="GO:0004222">
    <property type="term" value="F:metalloendopeptidase activity"/>
    <property type="evidence" value="ECO:0007669"/>
    <property type="project" value="TreeGrafter"/>
</dbReference>
<name>A0A6I0F2X8_9FIRM</name>
<comment type="caution">
    <text evidence="3">The sequence shown here is derived from an EMBL/GenBank/DDBJ whole genome shotgun (WGS) entry which is preliminary data.</text>
</comment>
<sequence length="281" mass="31369">MELQRLRSVNDQQAKQIAELREVAFEVQEQVERIRTMDQQVRQLVGLEGQSELLGERVEQSALTDENNKKTVEALQDQEDRRKLFGLFPSRANYSRAEAASQAVNLEGTRTELNLDELKNSLRNLNNELLNEEENLHQLEGVVEERLRYLAAVPSTYPVRGRISSPFGERPSPFGGTSREFHSGIDIAADHGTTVRAASGGTIIFAGWKAGMGRVIDIQHGHGYVSSYNHLSAINVTVGQKVERGDAIGRVGSSGRSTGPHLHFEIYKNGRLQDPQKYLVH</sequence>
<dbReference type="InterPro" id="IPR011055">
    <property type="entry name" value="Dup_hybrid_motif"/>
</dbReference>
<dbReference type="Proteomes" id="UP000468766">
    <property type="component" value="Unassembled WGS sequence"/>
</dbReference>
<dbReference type="Pfam" id="PF01551">
    <property type="entry name" value="Peptidase_M23"/>
    <property type="match status" value="1"/>
</dbReference>
<reference evidence="3 4" key="1">
    <citation type="submission" date="2019-10" db="EMBL/GenBank/DDBJ databases">
        <title>Whole-genome sequence of the extremophile Heliorestis acidaminivorans DSM 24790.</title>
        <authorList>
            <person name="Kyndt J.A."/>
            <person name="Meyer T.E."/>
        </authorList>
    </citation>
    <scope>NUCLEOTIDE SEQUENCE [LARGE SCALE GENOMIC DNA]</scope>
    <source>
        <strain evidence="3 4">DSM 24790</strain>
    </source>
</reference>
<feature type="coiled-coil region" evidence="1">
    <location>
        <begin position="108"/>
        <end position="142"/>
    </location>
</feature>
<dbReference type="PANTHER" id="PTHR21666:SF270">
    <property type="entry name" value="MUREIN HYDROLASE ACTIVATOR ENVC"/>
    <property type="match status" value="1"/>
</dbReference>
<dbReference type="EMBL" id="WBXO01000002">
    <property type="protein sequence ID" value="KAB2953910.1"/>
    <property type="molecule type" value="Genomic_DNA"/>
</dbReference>
<organism evidence="3 4">
    <name type="scientific">Heliorestis acidaminivorans</name>
    <dbReference type="NCBI Taxonomy" id="553427"/>
    <lineage>
        <taxon>Bacteria</taxon>
        <taxon>Bacillati</taxon>
        <taxon>Bacillota</taxon>
        <taxon>Clostridia</taxon>
        <taxon>Eubacteriales</taxon>
        <taxon>Heliobacteriaceae</taxon>
        <taxon>Heliorestis</taxon>
    </lineage>
</organism>